<dbReference type="STRING" id="36849.OXPF_25900"/>
<accession>A0A0P8W7I2</accession>
<evidence type="ECO:0000313" key="5">
    <source>
        <dbReference type="Proteomes" id="UP000050326"/>
    </source>
</evidence>
<protein>
    <submittedName>
        <fullName evidence="4">DNA-binding transcriptional repressor AcrR</fullName>
    </submittedName>
</protein>
<dbReference type="InterPro" id="IPR001647">
    <property type="entry name" value="HTH_TetR"/>
</dbReference>
<evidence type="ECO:0000256" key="2">
    <source>
        <dbReference type="PROSITE-ProRule" id="PRU00335"/>
    </source>
</evidence>
<keyword evidence="1 2" id="KW-0238">DNA-binding</keyword>
<evidence type="ECO:0000256" key="1">
    <source>
        <dbReference type="ARBA" id="ARBA00023125"/>
    </source>
</evidence>
<evidence type="ECO:0000313" key="4">
    <source>
        <dbReference type="EMBL" id="KPU43730.1"/>
    </source>
</evidence>
<dbReference type="InterPro" id="IPR009057">
    <property type="entry name" value="Homeodomain-like_sf"/>
</dbReference>
<dbReference type="InterPro" id="IPR050624">
    <property type="entry name" value="HTH-type_Tx_Regulator"/>
</dbReference>
<dbReference type="Gene3D" id="1.10.357.10">
    <property type="entry name" value="Tetracycline Repressor, domain 2"/>
    <property type="match status" value="1"/>
</dbReference>
<comment type="caution">
    <text evidence="4">The sequence shown here is derived from an EMBL/GenBank/DDBJ whole genome shotgun (WGS) entry which is preliminary data.</text>
</comment>
<keyword evidence="5" id="KW-1185">Reference proteome</keyword>
<feature type="DNA-binding region" description="H-T-H motif" evidence="2">
    <location>
        <begin position="38"/>
        <end position="57"/>
    </location>
</feature>
<dbReference type="PROSITE" id="PS50977">
    <property type="entry name" value="HTH_TETR_2"/>
    <property type="match status" value="1"/>
</dbReference>
<evidence type="ECO:0000259" key="3">
    <source>
        <dbReference type="PROSITE" id="PS50977"/>
    </source>
</evidence>
<gene>
    <name evidence="4" type="ORF">OXPF_25900</name>
</gene>
<dbReference type="SUPFAM" id="SSF46689">
    <property type="entry name" value="Homeodomain-like"/>
    <property type="match status" value="1"/>
</dbReference>
<name>A0A0P8W7I2_9CLOT</name>
<dbReference type="PANTHER" id="PTHR43479:SF11">
    <property type="entry name" value="ACREF_ENVCD OPERON REPRESSOR-RELATED"/>
    <property type="match status" value="1"/>
</dbReference>
<dbReference type="OrthoDB" id="9812993at2"/>
<reference evidence="4 5" key="1">
    <citation type="submission" date="2015-09" db="EMBL/GenBank/DDBJ databases">
        <title>Genome sequence of Oxobacter pfennigii DSM 3222.</title>
        <authorList>
            <person name="Poehlein A."/>
            <person name="Bengelsdorf F.R."/>
            <person name="Schiel-Bengelsdorf B."/>
            <person name="Duerre P."/>
            <person name="Daniel R."/>
        </authorList>
    </citation>
    <scope>NUCLEOTIDE SEQUENCE [LARGE SCALE GENOMIC DNA]</scope>
    <source>
        <strain evidence="4 5">DSM 3222</strain>
    </source>
</reference>
<feature type="domain" description="HTH tetR-type" evidence="3">
    <location>
        <begin position="15"/>
        <end position="75"/>
    </location>
</feature>
<dbReference type="AlphaFoldDB" id="A0A0P8W7I2"/>
<organism evidence="4 5">
    <name type="scientific">Oxobacter pfennigii</name>
    <dbReference type="NCBI Taxonomy" id="36849"/>
    <lineage>
        <taxon>Bacteria</taxon>
        <taxon>Bacillati</taxon>
        <taxon>Bacillota</taxon>
        <taxon>Clostridia</taxon>
        <taxon>Eubacteriales</taxon>
        <taxon>Clostridiaceae</taxon>
        <taxon>Oxobacter</taxon>
    </lineage>
</organism>
<sequence length="224" mass="26315">MKNKEDANGSVNTNYNTKEVIMAAAKLQFFEEGYFKTTIANIFKEINIPMGVFTYHYKTKDNLISEIFTQYYSEISKLIERSFTVPPSQSFLKHMLISRIFYRIILENEKNARFYYEVIHDKSSYRFFKNVVIPKHRGLLKEFNVLVTEEEFQSIVVMGSGARREFFLSYFENNIKMSVNQVVNLLESIVPRMLKIDQNLIDSILLKSIDLADSLDYSEIKFLV</sequence>
<dbReference type="PANTHER" id="PTHR43479">
    <property type="entry name" value="ACREF/ENVCD OPERON REPRESSOR-RELATED"/>
    <property type="match status" value="1"/>
</dbReference>
<dbReference type="GO" id="GO:0003677">
    <property type="term" value="F:DNA binding"/>
    <property type="evidence" value="ECO:0007669"/>
    <property type="project" value="UniProtKB-UniRule"/>
</dbReference>
<proteinExistence type="predicted"/>
<dbReference type="Pfam" id="PF00440">
    <property type="entry name" value="TetR_N"/>
    <property type="match status" value="1"/>
</dbReference>
<dbReference type="EMBL" id="LKET01000035">
    <property type="protein sequence ID" value="KPU43730.1"/>
    <property type="molecule type" value="Genomic_DNA"/>
</dbReference>
<dbReference type="RefSeq" id="WP_054875622.1">
    <property type="nucleotide sequence ID" value="NZ_LKET01000035.1"/>
</dbReference>
<dbReference type="Proteomes" id="UP000050326">
    <property type="component" value="Unassembled WGS sequence"/>
</dbReference>